<keyword evidence="2" id="KW-0813">Transport</keyword>
<feature type="transmembrane region" description="Helical" evidence="7">
    <location>
        <begin position="391"/>
        <end position="410"/>
    </location>
</feature>
<feature type="region of interest" description="Disordered" evidence="6">
    <location>
        <begin position="1"/>
        <end position="22"/>
    </location>
</feature>
<feature type="compositionally biased region" description="Polar residues" evidence="6">
    <location>
        <begin position="1"/>
        <end position="16"/>
    </location>
</feature>
<comment type="subcellular location">
    <subcellularLocation>
        <location evidence="1">Membrane</location>
        <topology evidence="1">Multi-pass membrane protein</topology>
    </subcellularLocation>
</comment>
<comment type="caution">
    <text evidence="8">The sequence shown here is derived from an EMBL/GenBank/DDBJ whole genome shotgun (WGS) entry which is preliminary data.</text>
</comment>
<dbReference type="SUPFAM" id="SSF103473">
    <property type="entry name" value="MFS general substrate transporter"/>
    <property type="match status" value="1"/>
</dbReference>
<dbReference type="GeneID" id="75910151"/>
<dbReference type="FunFam" id="1.20.1250.20:FF:000247">
    <property type="entry name" value="MFS general substrate transporter"/>
    <property type="match status" value="1"/>
</dbReference>
<gene>
    <name evidence="8" type="ORF">K450DRAFT_211906</name>
</gene>
<feature type="transmembrane region" description="Helical" evidence="7">
    <location>
        <begin position="422"/>
        <end position="442"/>
    </location>
</feature>
<sequence>MSSKDSSPPSTLYSNSELEKKNEKTDVEIANIEEIGLKESVFDDPNLSEYYKPIPEYEGYHRFDPTAVWTAEEERVLVRKIDWRIMAWCCLMFIALQLDRGNIGNALTDDFLTDLGLTTNDYNLGQTIFYICFLLMELPSQLISKKLGPDNWIPIQMTLWSIVAMCQFRLNGRASFFATRALLGALEGGFIPDIVLYLSYFYKGDELPVRLSFFWVSLTSTTIIGSFLAYGILHLRGVAGWAGWRYLFLIEGTITLVLGVASFFYLPPSPTQTKGWLRGKTGWFTEREEIIMVNRVLRDDPSKGDMNNRQAVGLRDLWRSLCDYDNWGLYLIGLLAYIPATPPAVYLTLTLKSLGFGTFNSNLLTIPSQVLFIINNIALSYFSRWSKERSLTSMMAVVWSLPFLIALEVLPGDVNPWVKYSIVSLLVAYPYCHPILVGWNSINSNTVRTRTVSAAIYNIMVQLGSIISSNIYTADDAPLYRRGNKVLIGICVFDIFLFIGVKFYYIWRNKSKAKIWDAMTQDEKANYLATTTDLGNKRLDFKFHH</sequence>
<accession>A0AAD5HD47</accession>
<dbReference type="FunFam" id="1.20.1250.20:FF:000106">
    <property type="entry name" value="MFS transporter, putative"/>
    <property type="match status" value="1"/>
</dbReference>
<dbReference type="GO" id="GO:0022857">
    <property type="term" value="F:transmembrane transporter activity"/>
    <property type="evidence" value="ECO:0007669"/>
    <property type="project" value="InterPro"/>
</dbReference>
<dbReference type="InterPro" id="IPR036259">
    <property type="entry name" value="MFS_trans_sf"/>
</dbReference>
<dbReference type="Proteomes" id="UP001206595">
    <property type="component" value="Unassembled WGS sequence"/>
</dbReference>
<keyword evidence="4 7" id="KW-1133">Transmembrane helix</keyword>
<reference evidence="8" key="2">
    <citation type="journal article" date="2022" name="Proc. Natl. Acad. Sci. U.S.A.">
        <title>Diploid-dominant life cycles characterize the early evolution of Fungi.</title>
        <authorList>
            <person name="Amses K.R."/>
            <person name="Simmons D.R."/>
            <person name="Longcore J.E."/>
            <person name="Mondo S.J."/>
            <person name="Seto K."/>
            <person name="Jeronimo G.H."/>
            <person name="Bonds A.E."/>
            <person name="Quandt C.A."/>
            <person name="Davis W.J."/>
            <person name="Chang Y."/>
            <person name="Federici B.A."/>
            <person name="Kuo A."/>
            <person name="LaButti K."/>
            <person name="Pangilinan J."/>
            <person name="Andreopoulos W."/>
            <person name="Tritt A."/>
            <person name="Riley R."/>
            <person name="Hundley H."/>
            <person name="Johnson J."/>
            <person name="Lipzen A."/>
            <person name="Barry K."/>
            <person name="Lang B.F."/>
            <person name="Cuomo C.A."/>
            <person name="Buchler N.E."/>
            <person name="Grigoriev I.V."/>
            <person name="Spatafora J.W."/>
            <person name="Stajich J.E."/>
            <person name="James T.Y."/>
        </authorList>
    </citation>
    <scope>NUCLEOTIDE SEQUENCE</scope>
    <source>
        <strain evidence="8">AG</strain>
    </source>
</reference>
<feature type="transmembrane region" description="Helical" evidence="7">
    <location>
        <begin position="454"/>
        <end position="474"/>
    </location>
</feature>
<reference evidence="8" key="1">
    <citation type="submission" date="2021-06" db="EMBL/GenBank/DDBJ databases">
        <authorList>
            <consortium name="DOE Joint Genome Institute"/>
            <person name="Mondo S.J."/>
            <person name="Amses K.R."/>
            <person name="Simmons D.R."/>
            <person name="Longcore J.E."/>
            <person name="Seto K."/>
            <person name="Alves G.H."/>
            <person name="Bonds A.E."/>
            <person name="Quandt C.A."/>
            <person name="Davis W.J."/>
            <person name="Chang Y."/>
            <person name="Letcher P.M."/>
            <person name="Powell M.J."/>
            <person name="Kuo A."/>
            <person name="Labutti K."/>
            <person name="Pangilinan J."/>
            <person name="Andreopoulos W."/>
            <person name="Tritt A."/>
            <person name="Riley R."/>
            <person name="Hundley H."/>
            <person name="Johnson J."/>
            <person name="Lipzen A."/>
            <person name="Barry K."/>
            <person name="Berbee M.L."/>
            <person name="Buchler N.E."/>
            <person name="Grigoriev I.V."/>
            <person name="Spatafora J.W."/>
            <person name="Stajich J.E."/>
            <person name="James T.Y."/>
        </authorList>
    </citation>
    <scope>NUCLEOTIDE SEQUENCE</scope>
    <source>
        <strain evidence="8">AG</strain>
    </source>
</reference>
<evidence type="ECO:0000256" key="5">
    <source>
        <dbReference type="ARBA" id="ARBA00023136"/>
    </source>
</evidence>
<keyword evidence="3 7" id="KW-0812">Transmembrane</keyword>
<evidence type="ECO:0000313" key="9">
    <source>
        <dbReference type="Proteomes" id="UP001206595"/>
    </source>
</evidence>
<dbReference type="Gene3D" id="1.20.1250.20">
    <property type="entry name" value="MFS general substrate transporter like domains"/>
    <property type="match status" value="1"/>
</dbReference>
<evidence type="ECO:0000256" key="6">
    <source>
        <dbReference type="SAM" id="MobiDB-lite"/>
    </source>
</evidence>
<feature type="transmembrane region" description="Helical" evidence="7">
    <location>
        <begin position="213"/>
        <end position="233"/>
    </location>
</feature>
<proteinExistence type="predicted"/>
<feature type="transmembrane region" description="Helical" evidence="7">
    <location>
        <begin position="245"/>
        <end position="266"/>
    </location>
</feature>
<feature type="transmembrane region" description="Helical" evidence="7">
    <location>
        <begin position="182"/>
        <end position="201"/>
    </location>
</feature>
<dbReference type="RefSeq" id="XP_051443210.1">
    <property type="nucleotide sequence ID" value="XM_051584801.1"/>
</dbReference>
<protein>
    <recommendedName>
        <fullName evidence="10">Major facilitator superfamily (MFS) profile domain-containing protein</fullName>
    </recommendedName>
</protein>
<dbReference type="EMBL" id="MU620932">
    <property type="protein sequence ID" value="KAI8578206.1"/>
    <property type="molecule type" value="Genomic_DNA"/>
</dbReference>
<keyword evidence="9" id="KW-1185">Reference proteome</keyword>
<evidence type="ECO:0000313" key="8">
    <source>
        <dbReference type="EMBL" id="KAI8578206.1"/>
    </source>
</evidence>
<evidence type="ECO:0000256" key="7">
    <source>
        <dbReference type="SAM" id="Phobius"/>
    </source>
</evidence>
<evidence type="ECO:0000256" key="2">
    <source>
        <dbReference type="ARBA" id="ARBA00022448"/>
    </source>
</evidence>
<evidence type="ECO:0000256" key="3">
    <source>
        <dbReference type="ARBA" id="ARBA00022692"/>
    </source>
</evidence>
<feature type="transmembrane region" description="Helical" evidence="7">
    <location>
        <begin position="361"/>
        <end position="379"/>
    </location>
</feature>
<evidence type="ECO:0000256" key="1">
    <source>
        <dbReference type="ARBA" id="ARBA00004141"/>
    </source>
</evidence>
<name>A0AAD5HD47_UMBRA</name>
<keyword evidence="5 7" id="KW-0472">Membrane</keyword>
<organism evidence="8 9">
    <name type="scientific">Umbelopsis ramanniana AG</name>
    <dbReference type="NCBI Taxonomy" id="1314678"/>
    <lineage>
        <taxon>Eukaryota</taxon>
        <taxon>Fungi</taxon>
        <taxon>Fungi incertae sedis</taxon>
        <taxon>Mucoromycota</taxon>
        <taxon>Mucoromycotina</taxon>
        <taxon>Umbelopsidomycetes</taxon>
        <taxon>Umbelopsidales</taxon>
        <taxon>Umbelopsidaceae</taxon>
        <taxon>Umbelopsis</taxon>
    </lineage>
</organism>
<dbReference type="PANTHER" id="PTHR43791">
    <property type="entry name" value="PERMEASE-RELATED"/>
    <property type="match status" value="1"/>
</dbReference>
<feature type="transmembrane region" description="Helical" evidence="7">
    <location>
        <begin position="486"/>
        <end position="507"/>
    </location>
</feature>
<feature type="transmembrane region" description="Helical" evidence="7">
    <location>
        <begin position="327"/>
        <end position="349"/>
    </location>
</feature>
<dbReference type="AlphaFoldDB" id="A0AAD5HD47"/>
<dbReference type="GO" id="GO:0016020">
    <property type="term" value="C:membrane"/>
    <property type="evidence" value="ECO:0007669"/>
    <property type="project" value="UniProtKB-SubCell"/>
</dbReference>
<evidence type="ECO:0000256" key="4">
    <source>
        <dbReference type="ARBA" id="ARBA00022989"/>
    </source>
</evidence>
<dbReference type="InterPro" id="IPR011701">
    <property type="entry name" value="MFS"/>
</dbReference>
<dbReference type="Pfam" id="PF07690">
    <property type="entry name" value="MFS_1"/>
    <property type="match status" value="1"/>
</dbReference>
<dbReference type="PANTHER" id="PTHR43791:SF65">
    <property type="entry name" value="MAJOR FACILITATOR SUPERFAMILY (MFS) PROFILE DOMAIN-CONTAINING PROTEIN-RELATED"/>
    <property type="match status" value="1"/>
</dbReference>
<evidence type="ECO:0008006" key="10">
    <source>
        <dbReference type="Google" id="ProtNLM"/>
    </source>
</evidence>